<dbReference type="InterPro" id="IPR045782">
    <property type="entry name" value="TrbL_3"/>
</dbReference>
<dbReference type="Proteomes" id="UP000228496">
    <property type="component" value="Unassembled WGS sequence"/>
</dbReference>
<protein>
    <submittedName>
        <fullName evidence="2">Uncharacterized protein</fullName>
    </submittedName>
</protein>
<organism evidence="2 3">
    <name type="scientific">Candidatus Yanofskybacteria bacterium CG10_big_fil_rev_8_21_14_0_10_36_16</name>
    <dbReference type="NCBI Taxonomy" id="1975096"/>
    <lineage>
        <taxon>Bacteria</taxon>
        <taxon>Candidatus Yanofskyibacteriota</taxon>
    </lineage>
</organism>
<feature type="transmembrane region" description="Helical" evidence="1">
    <location>
        <begin position="108"/>
        <end position="128"/>
    </location>
</feature>
<proteinExistence type="predicted"/>
<name>A0A2J0Q6H6_9BACT</name>
<comment type="caution">
    <text evidence="2">The sequence shown here is derived from an EMBL/GenBank/DDBJ whole genome shotgun (WGS) entry which is preliminary data.</text>
</comment>
<feature type="transmembrane region" description="Helical" evidence="1">
    <location>
        <begin position="248"/>
        <end position="265"/>
    </location>
</feature>
<feature type="transmembrane region" description="Helical" evidence="1">
    <location>
        <begin position="222"/>
        <end position="243"/>
    </location>
</feature>
<accession>A0A2J0Q6H6</accession>
<keyword evidence="1" id="KW-0812">Transmembrane</keyword>
<gene>
    <name evidence="2" type="ORF">COV29_04535</name>
</gene>
<feature type="transmembrane region" description="Helical" evidence="1">
    <location>
        <begin position="140"/>
        <end position="158"/>
    </location>
</feature>
<reference evidence="2 3" key="1">
    <citation type="submission" date="2017-09" db="EMBL/GenBank/DDBJ databases">
        <title>Depth-based differentiation of microbial function through sediment-hosted aquifers and enrichment of novel symbionts in the deep terrestrial subsurface.</title>
        <authorList>
            <person name="Probst A.J."/>
            <person name="Ladd B."/>
            <person name="Jarett J.K."/>
            <person name="Geller-Mcgrath D.E."/>
            <person name="Sieber C.M."/>
            <person name="Emerson J.B."/>
            <person name="Anantharaman K."/>
            <person name="Thomas B.C."/>
            <person name="Malmstrom R."/>
            <person name="Stieglmeier M."/>
            <person name="Klingl A."/>
            <person name="Woyke T."/>
            <person name="Ryan C.M."/>
            <person name="Banfield J.F."/>
        </authorList>
    </citation>
    <scope>NUCLEOTIDE SEQUENCE [LARGE SCALE GENOMIC DNA]</scope>
    <source>
        <strain evidence="2">CG10_big_fil_rev_8_21_14_0_10_36_16</strain>
    </source>
</reference>
<dbReference type="EMBL" id="PCXQ01000007">
    <property type="protein sequence ID" value="PJE50407.1"/>
    <property type="molecule type" value="Genomic_DNA"/>
</dbReference>
<dbReference type="Pfam" id="PF19590">
    <property type="entry name" value="TrbL_3"/>
    <property type="match status" value="1"/>
</dbReference>
<evidence type="ECO:0000313" key="3">
    <source>
        <dbReference type="Proteomes" id="UP000228496"/>
    </source>
</evidence>
<evidence type="ECO:0000256" key="1">
    <source>
        <dbReference type="SAM" id="Phobius"/>
    </source>
</evidence>
<feature type="transmembrane region" description="Helical" evidence="1">
    <location>
        <begin position="285"/>
        <end position="306"/>
    </location>
</feature>
<feature type="transmembrane region" description="Helical" evidence="1">
    <location>
        <begin position="327"/>
        <end position="346"/>
    </location>
</feature>
<keyword evidence="1" id="KW-0472">Membrane</keyword>
<dbReference type="AlphaFoldDB" id="A0A2J0Q6H6"/>
<sequence>MPKTVRNKFILIALAIIVVAGVLLPQFKALATKDTLGGGLGLPSVEQAQGSEDLARVMAENNALNLGVWGEAIVWVADRFSTIFLKETQDWAFQFGFITNGWTLVRNMVNTFFVIFLIIIAFGTIFDIPRYTYRDLLPRFLIAALLVNFSITIAGYVINISNGLAQIMLNQIEGGATTLSQLLAEGAKIQSTIPNNEFSIWNFKALAQFLTGNAMQLALDGISTFVFLIGFLFALIVVMIFIIMRIPVLWILIIFSPVAFASYILPNTRRIWSSWWQHLINWSFFLPVYMFILVLTAGFIVNKSALSLPQNSSTTGFLLGAGSTLDTLLYFLLTNFMIVGGLWASFKVSSSFGKGVNSAFSRAQSIAVGAGRRIPIIGTGTNVGAVIDATRETGRRIGQEGFRIGGRQIYGGAAGQKEKQERAAGYFQRSLGLQQPIDVQKKFVTDSNKTYDGIKANYDAGNIDIDKIREEANKYAASSESGFAYRKFMAETGHLDDTTFTNTLDALKDKPYAAGEFIKAGVKSDFTGVREDVLFNKAGDLNTPLPARREIYKFVQDKDSLISKIDSTNYNKAIDILGSGTYEGKQFTKKVGRIKPHMVAEQEGLTGTAKVNKIKELLQKEGADHLGSLPVDVWNDHEFQQFIMDKYFGLSSSKAKGSFRDKMEESIISSKDSGRKQFILNSII</sequence>
<evidence type="ECO:0000313" key="2">
    <source>
        <dbReference type="EMBL" id="PJE50407.1"/>
    </source>
</evidence>
<keyword evidence="1" id="KW-1133">Transmembrane helix</keyword>